<proteinExistence type="predicted"/>
<protein>
    <submittedName>
        <fullName evidence="2">Uncharacterized protein</fullName>
    </submittedName>
</protein>
<evidence type="ECO:0000256" key="1">
    <source>
        <dbReference type="ARBA" id="ARBA00022723"/>
    </source>
</evidence>
<dbReference type="STRING" id="84022.CACET_c37610"/>
<evidence type="ECO:0000313" key="2">
    <source>
        <dbReference type="EMBL" id="AKL97189.1"/>
    </source>
</evidence>
<dbReference type="PANTHER" id="PTHR35848:SF6">
    <property type="entry name" value="CUPIN TYPE-2 DOMAIN-CONTAINING PROTEIN"/>
    <property type="match status" value="1"/>
</dbReference>
<dbReference type="InterPro" id="IPR014710">
    <property type="entry name" value="RmlC-like_jellyroll"/>
</dbReference>
<dbReference type="SUPFAM" id="SSF51182">
    <property type="entry name" value="RmlC-like cupins"/>
    <property type="match status" value="1"/>
</dbReference>
<dbReference type="GO" id="GO:0046872">
    <property type="term" value="F:metal ion binding"/>
    <property type="evidence" value="ECO:0007669"/>
    <property type="project" value="UniProtKB-KW"/>
</dbReference>
<dbReference type="Gene3D" id="2.60.120.10">
    <property type="entry name" value="Jelly Rolls"/>
    <property type="match status" value="1"/>
</dbReference>
<dbReference type="EMBL" id="CP009687">
    <property type="protein sequence ID" value="AKL97189.1"/>
    <property type="molecule type" value="Genomic_DNA"/>
</dbReference>
<gene>
    <name evidence="2" type="ORF">CACET_c37610</name>
</gene>
<keyword evidence="3" id="KW-1185">Reference proteome</keyword>
<accession>A0A0D8I818</accession>
<keyword evidence="1" id="KW-0479">Metal-binding</keyword>
<dbReference type="InterPro" id="IPR011051">
    <property type="entry name" value="RmlC_Cupin_sf"/>
</dbReference>
<dbReference type="CDD" id="cd02222">
    <property type="entry name" value="cupin_TM1459-like"/>
    <property type="match status" value="1"/>
</dbReference>
<organism evidence="2 3">
    <name type="scientific">Clostridium aceticum</name>
    <dbReference type="NCBI Taxonomy" id="84022"/>
    <lineage>
        <taxon>Bacteria</taxon>
        <taxon>Bacillati</taxon>
        <taxon>Bacillota</taxon>
        <taxon>Clostridia</taxon>
        <taxon>Eubacteriales</taxon>
        <taxon>Clostridiaceae</taxon>
        <taxon>Clostridium</taxon>
    </lineage>
</organism>
<dbReference type="RefSeq" id="WP_044825530.1">
    <property type="nucleotide sequence ID" value="NZ_CP009687.1"/>
</dbReference>
<dbReference type="Proteomes" id="UP000035704">
    <property type="component" value="Chromosome"/>
</dbReference>
<sequence>MIVGHEKDLENIKVTHPEAKNALMKVLVSPNVGWESHVMRIFELAEGGHTPRHTHPWPHINYVIRGKGSLHLDGKDYIIEAGSFAYVPSEVIHQFRNVGTEKLEFMCIVPTKGHQ</sequence>
<evidence type="ECO:0000313" key="3">
    <source>
        <dbReference type="Proteomes" id="UP000035704"/>
    </source>
</evidence>
<dbReference type="PANTHER" id="PTHR35848">
    <property type="entry name" value="OXALATE-BINDING PROTEIN"/>
    <property type="match status" value="1"/>
</dbReference>
<dbReference type="PATRIC" id="fig|84022.5.peg.1009"/>
<dbReference type="AlphaFoldDB" id="A0A0D8I818"/>
<dbReference type="InterPro" id="IPR013096">
    <property type="entry name" value="Cupin_2"/>
</dbReference>
<reference evidence="2 3" key="1">
    <citation type="submission" date="2014-10" db="EMBL/GenBank/DDBJ databases">
        <title>Genome sequence of Clostridium aceticum DSM 1496.</title>
        <authorList>
            <person name="Poehlein A."/>
            <person name="Schiel-Bengelsdorf B."/>
            <person name="Gottschalk G."/>
            <person name="Duerre P."/>
            <person name="Daniel R."/>
        </authorList>
    </citation>
    <scope>NUCLEOTIDE SEQUENCE [LARGE SCALE GENOMIC DNA]</scope>
    <source>
        <strain evidence="2 3">DSM 1496</strain>
    </source>
</reference>
<dbReference type="Pfam" id="PF07883">
    <property type="entry name" value="Cupin_2"/>
    <property type="match status" value="1"/>
</dbReference>
<name>A0A0D8I818_9CLOT</name>
<dbReference type="KEGG" id="cace:CACET_c37610"/>
<dbReference type="InterPro" id="IPR051610">
    <property type="entry name" value="GPI/OXD"/>
</dbReference>